<dbReference type="PANTHER" id="PTHR43409:SF7">
    <property type="entry name" value="BLL1977 PROTEIN"/>
    <property type="match status" value="1"/>
</dbReference>
<dbReference type="RefSeq" id="WP_042204928.1">
    <property type="nucleotide sequence ID" value="NZ_CP009288.1"/>
</dbReference>
<dbReference type="GO" id="GO:0005829">
    <property type="term" value="C:cytosol"/>
    <property type="evidence" value="ECO:0007669"/>
    <property type="project" value="TreeGrafter"/>
</dbReference>
<dbReference type="GO" id="GO:0046872">
    <property type="term" value="F:metal ion binding"/>
    <property type="evidence" value="ECO:0007669"/>
    <property type="project" value="UniProtKB-KW"/>
</dbReference>
<feature type="domain" description="Radical SAM core" evidence="9">
    <location>
        <begin position="192"/>
        <end position="416"/>
    </location>
</feature>
<evidence type="ECO:0000256" key="7">
    <source>
        <dbReference type="ARBA" id="ARBA00023014"/>
    </source>
</evidence>
<dbReference type="PANTHER" id="PTHR43409">
    <property type="entry name" value="ANAEROBIC MAGNESIUM-PROTOPORPHYRIN IX MONOMETHYL ESTER CYCLASE-RELATED"/>
    <property type="match status" value="1"/>
</dbReference>
<dbReference type="InterPro" id="IPR036724">
    <property type="entry name" value="Cobalamin-bd_sf"/>
</dbReference>
<keyword evidence="2" id="KW-0489">Methyltransferase</keyword>
<dbReference type="InterPro" id="IPR007197">
    <property type="entry name" value="rSAM"/>
</dbReference>
<dbReference type="SFLD" id="SFLDG01082">
    <property type="entry name" value="B12-binding_domain_containing"/>
    <property type="match status" value="1"/>
</dbReference>
<dbReference type="GO" id="GO:0031419">
    <property type="term" value="F:cobalamin binding"/>
    <property type="evidence" value="ECO:0007669"/>
    <property type="project" value="InterPro"/>
</dbReference>
<sequence>MDQTVRYKVALVVPLFYETQEFDDMIVEYLGFGYIASYLRKHGIMVEIIDPFVESLRLEDVVIKLIDGCYDLLGFTLMTSDHFNGMKNILNQLPVNMLDHIHILVGGYYATFQRGKLFKEEARINSLVVGEGEITISELVSKLERKQELKDIKGLIYKESGKIITNEKRPFMSAEELDRLPFPARDHIDIIIKKKGRIQVNSSRGCFGQCSFCAVHSFYADQKGKKWRGRSPENVVKEIEDLVTTYNIKYIHFSDEEFIGPGRWGRERAKQIARLLLERNLNIRFSLYCRADSVDEETFQALKKAGLNSVFLGVEFGVQSSLDFYRKGITIPQIKNAITILDRLKIRINVGYMMFEPMINLESFRENLYFCVKYTKFTLKRAISRMAIYPNSDAYVKLLPKIKMDEQLSFDNMYGDYYNYQFVDRRVDFLYKLLNKSLIVISPSKKYLKIKRETMPEDKDNLLANWTYELYRLIDSLAVRLLAETDFSNESLTVYIQAFKEELLAWDSDEKVSCLNKEHLN</sequence>
<protein>
    <submittedName>
        <fullName evidence="10">Uncharacterized protein</fullName>
    </submittedName>
</protein>
<dbReference type="STRING" id="44251.PDUR_02490"/>
<dbReference type="InterPro" id="IPR051198">
    <property type="entry name" value="BchE-like"/>
</dbReference>
<dbReference type="PROSITE" id="PS51918">
    <property type="entry name" value="RADICAL_SAM"/>
    <property type="match status" value="1"/>
</dbReference>
<keyword evidence="6" id="KW-0408">Iron</keyword>
<evidence type="ECO:0000256" key="3">
    <source>
        <dbReference type="ARBA" id="ARBA00022679"/>
    </source>
</evidence>
<dbReference type="SUPFAM" id="SSF52242">
    <property type="entry name" value="Cobalamin (vitamin B12)-binding domain"/>
    <property type="match status" value="1"/>
</dbReference>
<accession>A0A089HIU1</accession>
<evidence type="ECO:0000256" key="5">
    <source>
        <dbReference type="ARBA" id="ARBA00022723"/>
    </source>
</evidence>
<dbReference type="Pfam" id="PF02310">
    <property type="entry name" value="B12-binding"/>
    <property type="match status" value="1"/>
</dbReference>
<dbReference type="KEGG" id="pdu:PDUR_02490"/>
<evidence type="ECO:0000256" key="2">
    <source>
        <dbReference type="ARBA" id="ARBA00022603"/>
    </source>
</evidence>
<dbReference type="SMART" id="SM00729">
    <property type="entry name" value="Elp3"/>
    <property type="match status" value="1"/>
</dbReference>
<name>A0A089HIU1_PAEDU</name>
<dbReference type="InterPro" id="IPR058240">
    <property type="entry name" value="rSAM_sf"/>
</dbReference>
<evidence type="ECO:0000259" key="8">
    <source>
        <dbReference type="PROSITE" id="PS51332"/>
    </source>
</evidence>
<dbReference type="GO" id="GO:0051539">
    <property type="term" value="F:4 iron, 4 sulfur cluster binding"/>
    <property type="evidence" value="ECO:0007669"/>
    <property type="project" value="UniProtKB-KW"/>
</dbReference>
<evidence type="ECO:0000256" key="4">
    <source>
        <dbReference type="ARBA" id="ARBA00022691"/>
    </source>
</evidence>
<feature type="domain" description="B12-binding" evidence="8">
    <location>
        <begin position="6"/>
        <end position="150"/>
    </location>
</feature>
<keyword evidence="7" id="KW-0411">Iron-sulfur</keyword>
<comment type="cofactor">
    <cofactor evidence="1">
        <name>[4Fe-4S] cluster</name>
        <dbReference type="ChEBI" id="CHEBI:49883"/>
    </cofactor>
</comment>
<dbReference type="GO" id="GO:0003824">
    <property type="term" value="F:catalytic activity"/>
    <property type="evidence" value="ECO:0007669"/>
    <property type="project" value="InterPro"/>
</dbReference>
<evidence type="ECO:0000256" key="1">
    <source>
        <dbReference type="ARBA" id="ARBA00001966"/>
    </source>
</evidence>
<keyword evidence="4" id="KW-0949">S-adenosyl-L-methionine</keyword>
<evidence type="ECO:0000313" key="11">
    <source>
        <dbReference type="Proteomes" id="UP000029409"/>
    </source>
</evidence>
<dbReference type="InterPro" id="IPR006158">
    <property type="entry name" value="Cobalamin-bd"/>
</dbReference>
<dbReference type="InterPro" id="IPR023404">
    <property type="entry name" value="rSAM_horseshoe"/>
</dbReference>
<evidence type="ECO:0000256" key="6">
    <source>
        <dbReference type="ARBA" id="ARBA00023004"/>
    </source>
</evidence>
<dbReference type="OrthoDB" id="9801659at2"/>
<evidence type="ECO:0000313" key="10">
    <source>
        <dbReference type="EMBL" id="AIQ11002.1"/>
    </source>
</evidence>
<dbReference type="Gene3D" id="3.40.50.280">
    <property type="entry name" value="Cobalamin-binding domain"/>
    <property type="match status" value="1"/>
</dbReference>
<dbReference type="Proteomes" id="UP000029409">
    <property type="component" value="Chromosome"/>
</dbReference>
<evidence type="ECO:0000259" key="9">
    <source>
        <dbReference type="PROSITE" id="PS51918"/>
    </source>
</evidence>
<dbReference type="PROSITE" id="PS51332">
    <property type="entry name" value="B12_BINDING"/>
    <property type="match status" value="1"/>
</dbReference>
<dbReference type="EMBL" id="CP009288">
    <property type="protein sequence ID" value="AIQ11002.1"/>
    <property type="molecule type" value="Genomic_DNA"/>
</dbReference>
<dbReference type="SFLD" id="SFLDG01123">
    <property type="entry name" value="methyltransferase_(Class_B)"/>
    <property type="match status" value="1"/>
</dbReference>
<keyword evidence="11" id="KW-1185">Reference proteome</keyword>
<dbReference type="SFLD" id="SFLDS00029">
    <property type="entry name" value="Radical_SAM"/>
    <property type="match status" value="1"/>
</dbReference>
<organism evidence="10 11">
    <name type="scientific">Paenibacillus durus</name>
    <name type="common">Paenibacillus azotofixans</name>
    <dbReference type="NCBI Taxonomy" id="44251"/>
    <lineage>
        <taxon>Bacteria</taxon>
        <taxon>Bacillati</taxon>
        <taxon>Bacillota</taxon>
        <taxon>Bacilli</taxon>
        <taxon>Bacillales</taxon>
        <taxon>Paenibacillaceae</taxon>
        <taxon>Paenibacillus</taxon>
    </lineage>
</organism>
<dbReference type="AlphaFoldDB" id="A0A089HIU1"/>
<dbReference type="SUPFAM" id="SSF102114">
    <property type="entry name" value="Radical SAM enzymes"/>
    <property type="match status" value="1"/>
</dbReference>
<gene>
    <name evidence="10" type="ORF">PDUR_02490</name>
</gene>
<dbReference type="InterPro" id="IPR006638">
    <property type="entry name" value="Elp3/MiaA/NifB-like_rSAM"/>
</dbReference>
<dbReference type="Gene3D" id="3.80.30.20">
    <property type="entry name" value="tm_1862 like domain"/>
    <property type="match status" value="1"/>
</dbReference>
<dbReference type="eggNOG" id="COG1032">
    <property type="taxonomic scope" value="Bacteria"/>
</dbReference>
<proteinExistence type="predicted"/>
<dbReference type="InterPro" id="IPR034466">
    <property type="entry name" value="Methyltransferase_Class_B"/>
</dbReference>
<keyword evidence="3" id="KW-0808">Transferase</keyword>
<keyword evidence="5" id="KW-0479">Metal-binding</keyword>
<reference evidence="10 11" key="1">
    <citation type="submission" date="2014-08" db="EMBL/GenBank/DDBJ databases">
        <title>Comparative genomics of the Paenibacillus odorifer group.</title>
        <authorList>
            <person name="den Bakker H.C."/>
            <person name="Tsai Y.-C."/>
            <person name="Martin N."/>
            <person name="Korlach J."/>
            <person name="Wiedmann M."/>
        </authorList>
    </citation>
    <scope>NUCLEOTIDE SEQUENCE [LARGE SCALE GENOMIC DNA]</scope>
    <source>
        <strain evidence="10 11">DSM 1735</strain>
    </source>
</reference>
<dbReference type="Pfam" id="PF04055">
    <property type="entry name" value="Radical_SAM"/>
    <property type="match status" value="1"/>
</dbReference>
<dbReference type="CDD" id="cd02068">
    <property type="entry name" value="radical_SAM_B12_BD"/>
    <property type="match status" value="1"/>
</dbReference>